<dbReference type="GO" id="GO:0000183">
    <property type="term" value="P:rDNA heterochromatin formation"/>
    <property type="evidence" value="ECO:0007669"/>
    <property type="project" value="EnsemblFungi"/>
</dbReference>
<dbReference type="Pfam" id="PF25299">
    <property type="entry name" value="ZZ_ADA2"/>
    <property type="match status" value="1"/>
</dbReference>
<dbReference type="InterPro" id="IPR017884">
    <property type="entry name" value="SANT_dom"/>
</dbReference>
<dbReference type="PANTHER" id="PTHR12374">
    <property type="entry name" value="TRANSCRIPTIONAL ADAPTOR 2 ADA2 -RELATED"/>
    <property type="match status" value="1"/>
</dbReference>
<dbReference type="AlphaFoldDB" id="A0A0F4ZC65"/>
<dbReference type="SMART" id="SM00291">
    <property type="entry name" value="ZnF_ZZ"/>
    <property type="match status" value="1"/>
</dbReference>
<dbReference type="GO" id="GO:0046695">
    <property type="term" value="C:SLIK (SAGA-like) complex"/>
    <property type="evidence" value="ECO:0007669"/>
    <property type="project" value="EnsemblFungi"/>
</dbReference>
<evidence type="ECO:0000313" key="15">
    <source>
        <dbReference type="EMBL" id="KKA27711.1"/>
    </source>
</evidence>
<dbReference type="FunFam" id="1.10.10.10:FF:000087">
    <property type="entry name" value="Transcriptional adapter 2"/>
    <property type="match status" value="1"/>
</dbReference>
<feature type="region of interest" description="Disordered" evidence="10">
    <location>
        <begin position="336"/>
        <end position="355"/>
    </location>
</feature>
<dbReference type="SUPFAM" id="SSF57850">
    <property type="entry name" value="RING/U-box"/>
    <property type="match status" value="1"/>
</dbReference>
<comment type="caution">
    <text evidence="15">The sequence shown here is derived from an EMBL/GenBank/DDBJ whole genome shotgun (WGS) entry which is preliminary data.</text>
</comment>
<dbReference type="GO" id="GO:0000124">
    <property type="term" value="C:SAGA complex"/>
    <property type="evidence" value="ECO:0007669"/>
    <property type="project" value="EnsemblFungi"/>
</dbReference>
<dbReference type="InterPro" id="IPR009057">
    <property type="entry name" value="Homeodomain-like_sf"/>
</dbReference>
<evidence type="ECO:0000259" key="12">
    <source>
        <dbReference type="PROSITE" id="PS50135"/>
    </source>
</evidence>
<dbReference type="CDD" id="cd02335">
    <property type="entry name" value="ZZ_ADA2"/>
    <property type="match status" value="1"/>
</dbReference>
<dbReference type="PANTHER" id="PTHR12374:SF20">
    <property type="entry name" value="TRANSCRIPTIONAL ADAPTER 2-ALPHA"/>
    <property type="match status" value="1"/>
</dbReference>
<dbReference type="InterPro" id="IPR055141">
    <property type="entry name" value="TADA2A_B-like_dom"/>
</dbReference>
<accession>A0A0F4ZC65</accession>
<dbReference type="Proteomes" id="UP000033483">
    <property type="component" value="Unassembled WGS sequence"/>
</dbReference>
<dbReference type="Pfam" id="PF22941">
    <property type="entry name" value="TADA2A-like_3rd"/>
    <property type="match status" value="1"/>
</dbReference>
<evidence type="ECO:0000259" key="13">
    <source>
        <dbReference type="PROSITE" id="PS50934"/>
    </source>
</evidence>
<dbReference type="GO" id="GO:0140671">
    <property type="term" value="C:ADA complex"/>
    <property type="evidence" value="ECO:0007669"/>
    <property type="project" value="EnsemblFungi"/>
</dbReference>
<evidence type="ECO:0000256" key="2">
    <source>
        <dbReference type="ARBA" id="ARBA00022723"/>
    </source>
</evidence>
<dbReference type="GO" id="GO:0006357">
    <property type="term" value="P:regulation of transcription by RNA polymerase II"/>
    <property type="evidence" value="ECO:0007669"/>
    <property type="project" value="EnsemblFungi"/>
</dbReference>
<dbReference type="CDD" id="cd00167">
    <property type="entry name" value="SANT"/>
    <property type="match status" value="1"/>
</dbReference>
<dbReference type="InterPro" id="IPR041983">
    <property type="entry name" value="ADA2-like_ZZ"/>
</dbReference>
<organism evidence="15 16">
    <name type="scientific">Thielaviopsis punctulata</name>
    <dbReference type="NCBI Taxonomy" id="72032"/>
    <lineage>
        <taxon>Eukaryota</taxon>
        <taxon>Fungi</taxon>
        <taxon>Dikarya</taxon>
        <taxon>Ascomycota</taxon>
        <taxon>Pezizomycotina</taxon>
        <taxon>Sordariomycetes</taxon>
        <taxon>Hypocreomycetidae</taxon>
        <taxon>Microascales</taxon>
        <taxon>Ceratocystidaceae</taxon>
        <taxon>Thielaviopsis</taxon>
    </lineage>
</organism>
<feature type="compositionally biased region" description="Low complexity" evidence="10">
    <location>
        <begin position="171"/>
        <end position="183"/>
    </location>
</feature>
<proteinExistence type="predicted"/>
<dbReference type="InterPro" id="IPR000433">
    <property type="entry name" value="Znf_ZZ"/>
</dbReference>
<evidence type="ECO:0000256" key="1">
    <source>
        <dbReference type="ARBA" id="ARBA00004123"/>
    </source>
</evidence>
<dbReference type="GO" id="GO:0001786">
    <property type="term" value="F:phosphatidylserine binding"/>
    <property type="evidence" value="ECO:0007669"/>
    <property type="project" value="EnsemblFungi"/>
</dbReference>
<dbReference type="Gene3D" id="1.10.10.60">
    <property type="entry name" value="Homeodomain-like"/>
    <property type="match status" value="1"/>
</dbReference>
<reference evidence="15 16" key="1">
    <citation type="submission" date="2015-03" db="EMBL/GenBank/DDBJ databases">
        <authorList>
            <person name="Radwan O."/>
            <person name="Al-Naeli F.A."/>
            <person name="Rendon G.A."/>
            <person name="Fields C."/>
        </authorList>
    </citation>
    <scope>NUCLEOTIDE SEQUENCE [LARGE SCALE GENOMIC DNA]</scope>
    <source>
        <strain evidence="15">CR-DP1</strain>
    </source>
</reference>
<evidence type="ECO:0000256" key="5">
    <source>
        <dbReference type="ARBA" id="ARBA00023015"/>
    </source>
</evidence>
<feature type="domain" description="SWIRM" evidence="13">
    <location>
        <begin position="464"/>
        <end position="552"/>
    </location>
</feature>
<dbReference type="PROSITE" id="PS51293">
    <property type="entry name" value="SANT"/>
    <property type="match status" value="1"/>
</dbReference>
<dbReference type="Pfam" id="PF04433">
    <property type="entry name" value="SWIRM"/>
    <property type="match status" value="1"/>
</dbReference>
<evidence type="ECO:0000256" key="3">
    <source>
        <dbReference type="ARBA" id="ARBA00022771"/>
    </source>
</evidence>
<dbReference type="EMBL" id="LAEV01001608">
    <property type="protein sequence ID" value="KKA27711.1"/>
    <property type="molecule type" value="Genomic_DNA"/>
</dbReference>
<dbReference type="InterPro" id="IPR043145">
    <property type="entry name" value="Znf_ZZ_sf"/>
</dbReference>
<dbReference type="InterPro" id="IPR001005">
    <property type="entry name" value="SANT/Myb"/>
</dbReference>
<dbReference type="GO" id="GO:0005634">
    <property type="term" value="C:nucleus"/>
    <property type="evidence" value="ECO:0007669"/>
    <property type="project" value="UniProtKB-SubCell"/>
</dbReference>
<keyword evidence="3 9" id="KW-0863">Zinc-finger</keyword>
<dbReference type="SUPFAM" id="SSF46689">
    <property type="entry name" value="Homeodomain-like"/>
    <property type="match status" value="2"/>
</dbReference>
<dbReference type="Pfam" id="PF00249">
    <property type="entry name" value="Myb_DNA-binding"/>
    <property type="match status" value="1"/>
</dbReference>
<keyword evidence="7 8" id="KW-0539">Nucleus</keyword>
<name>A0A0F4ZC65_9PEZI</name>
<keyword evidence="5 8" id="KW-0805">Transcription regulation</keyword>
<dbReference type="FunFam" id="1.10.10.60:FF:000115">
    <property type="entry name" value="Transcriptional adapter 2"/>
    <property type="match status" value="1"/>
</dbReference>
<dbReference type="PIRSF" id="PIRSF025024">
    <property type="entry name" value="Transcriptional_adaptor_2"/>
    <property type="match status" value="1"/>
</dbReference>
<feature type="domain" description="ZZ-type" evidence="12">
    <location>
        <begin position="16"/>
        <end position="75"/>
    </location>
</feature>
<keyword evidence="6 8" id="KW-0804">Transcription</keyword>
<evidence type="ECO:0000256" key="7">
    <source>
        <dbReference type="ARBA" id="ARBA00023242"/>
    </source>
</evidence>
<dbReference type="GO" id="GO:0000781">
    <property type="term" value="C:chromosome, telomeric region"/>
    <property type="evidence" value="ECO:0007669"/>
    <property type="project" value="GOC"/>
</dbReference>
<evidence type="ECO:0000256" key="10">
    <source>
        <dbReference type="SAM" id="MobiDB-lite"/>
    </source>
</evidence>
<keyword evidence="4" id="KW-0862">Zinc</keyword>
<dbReference type="GO" id="GO:0003682">
    <property type="term" value="F:chromatin binding"/>
    <property type="evidence" value="ECO:0007669"/>
    <property type="project" value="EnsemblFungi"/>
</dbReference>
<sequence length="552" mass="61478">MGVIRKKTAVRGGEGGVKYVCDVCSADITSTVRIRCAHPACNEYDLCVQCFAKGESSTNHKPESHPYKVIEQNSFPIFEESWGADEELLLLEGCEIYGLGSWADIADHIGGYRGKDEVRDHYLEVYVNSPNFPLPKRCSPYDNELATKVSREEFQTRKKRRIEAKKEEAKNAPALAPKTKPTASVPSCHEIQGYMPGRLEFETEHANEAEEAVQLMQFDPGDGINPRTGELEPEMDLKLTVMDIYNSRLTQRVQRKKVIFEHNLLDYRENNKLDKKRTKEEKDLLLRAKPFARMMNHHDYENFCQGLVDELNMRQAIAQLQEWRTMKIGDLKSGEKYEVEKQQRIQKSIPMGSMDRDRLAGLQRTKGQSQPEPVSGSALLIAPELPPRMNYPPAGTGPSAPESTEKPPHHLTPVLATSSEANGADATTTAAANGSSNGNANANANGTNPAAAVIPPKLKYVAPAISGVQPLVLTHENAPDLHLLTPEEVKLCEVIRVQPKPYMMAKEQLLKEALKGNGTLKKKQAKEIVHLDSQKVGRIFDFLIHAGWIGKA</sequence>
<keyword evidence="16" id="KW-1185">Reference proteome</keyword>
<dbReference type="GO" id="GO:0003713">
    <property type="term" value="F:transcription coactivator activity"/>
    <property type="evidence" value="ECO:0007669"/>
    <property type="project" value="EnsemblFungi"/>
</dbReference>
<feature type="domain" description="SANT" evidence="14">
    <location>
        <begin position="77"/>
        <end position="130"/>
    </location>
</feature>
<feature type="domain" description="Myb-like" evidence="11">
    <location>
        <begin position="81"/>
        <end position="126"/>
    </location>
</feature>
<feature type="region of interest" description="Disordered" evidence="10">
    <location>
        <begin position="384"/>
        <end position="413"/>
    </location>
</feature>
<comment type="subcellular location">
    <subcellularLocation>
        <location evidence="1 8">Nucleus</location>
    </subcellularLocation>
</comment>
<dbReference type="InterPro" id="IPR016827">
    <property type="entry name" value="Ada2/TADA2"/>
</dbReference>
<dbReference type="Gene3D" id="1.10.10.10">
    <property type="entry name" value="Winged helix-like DNA-binding domain superfamily/Winged helix DNA-binding domain"/>
    <property type="match status" value="1"/>
</dbReference>
<dbReference type="InterPro" id="IPR007526">
    <property type="entry name" value="SWIRM"/>
</dbReference>
<dbReference type="OrthoDB" id="270417at2759"/>
<dbReference type="GO" id="GO:0031509">
    <property type="term" value="P:subtelomeric heterochromatin formation"/>
    <property type="evidence" value="ECO:0007669"/>
    <property type="project" value="EnsemblFungi"/>
</dbReference>
<dbReference type="PROSITE" id="PS50934">
    <property type="entry name" value="SWIRM"/>
    <property type="match status" value="1"/>
</dbReference>
<evidence type="ECO:0000259" key="11">
    <source>
        <dbReference type="PROSITE" id="PS50090"/>
    </source>
</evidence>
<evidence type="ECO:0000256" key="9">
    <source>
        <dbReference type="PROSITE-ProRule" id="PRU00228"/>
    </source>
</evidence>
<protein>
    <recommendedName>
        <fullName evidence="8">Transcriptional adapter 2</fullName>
    </recommendedName>
</protein>
<dbReference type="GO" id="GO:0010520">
    <property type="term" value="P:regulation of reciprocal meiotic recombination"/>
    <property type="evidence" value="ECO:0007669"/>
    <property type="project" value="EnsemblFungi"/>
</dbReference>
<evidence type="ECO:0000313" key="16">
    <source>
        <dbReference type="Proteomes" id="UP000033483"/>
    </source>
</evidence>
<dbReference type="GO" id="GO:0008270">
    <property type="term" value="F:zinc ion binding"/>
    <property type="evidence" value="ECO:0007669"/>
    <property type="project" value="UniProtKB-KW"/>
</dbReference>
<evidence type="ECO:0000259" key="14">
    <source>
        <dbReference type="PROSITE" id="PS51293"/>
    </source>
</evidence>
<dbReference type="PROSITE" id="PS50090">
    <property type="entry name" value="MYB_LIKE"/>
    <property type="match status" value="1"/>
</dbReference>
<evidence type="ECO:0000256" key="8">
    <source>
        <dbReference type="PIRNR" id="PIRNR025024"/>
    </source>
</evidence>
<dbReference type="PROSITE" id="PS01357">
    <property type="entry name" value="ZF_ZZ_1"/>
    <property type="match status" value="1"/>
</dbReference>
<evidence type="ECO:0000256" key="6">
    <source>
        <dbReference type="ARBA" id="ARBA00023163"/>
    </source>
</evidence>
<dbReference type="GO" id="GO:0071470">
    <property type="term" value="P:cellular response to osmotic stress"/>
    <property type="evidence" value="ECO:0007669"/>
    <property type="project" value="EnsemblFungi"/>
</dbReference>
<feature type="region of interest" description="Disordered" evidence="10">
    <location>
        <begin position="162"/>
        <end position="188"/>
    </location>
</feature>
<gene>
    <name evidence="15" type="ORF">TD95_002359</name>
</gene>
<keyword evidence="2" id="KW-0479">Metal-binding</keyword>
<evidence type="ECO:0000256" key="4">
    <source>
        <dbReference type="ARBA" id="ARBA00022833"/>
    </source>
</evidence>
<dbReference type="PROSITE" id="PS50135">
    <property type="entry name" value="ZF_ZZ_2"/>
    <property type="match status" value="1"/>
</dbReference>
<dbReference type="Gene3D" id="3.30.60.90">
    <property type="match status" value="1"/>
</dbReference>
<dbReference type="SMART" id="SM00717">
    <property type="entry name" value="SANT"/>
    <property type="match status" value="1"/>
</dbReference>
<dbReference type="GO" id="GO:1990414">
    <property type="term" value="P:replication-born double-strand break repair via sister chromatid exchange"/>
    <property type="evidence" value="ECO:0007669"/>
    <property type="project" value="EnsemblFungi"/>
</dbReference>
<dbReference type="InterPro" id="IPR036388">
    <property type="entry name" value="WH-like_DNA-bd_sf"/>
</dbReference>
<dbReference type="FunFam" id="3.30.60.90:FF:000008">
    <property type="entry name" value="Transcriptional adapter 2"/>
    <property type="match status" value="1"/>
</dbReference>